<feature type="transmembrane region" description="Helical" evidence="6">
    <location>
        <begin position="234"/>
        <end position="255"/>
    </location>
</feature>
<evidence type="ECO:0000313" key="8">
    <source>
        <dbReference type="Proteomes" id="UP001597053"/>
    </source>
</evidence>
<evidence type="ECO:0000256" key="1">
    <source>
        <dbReference type="ARBA" id="ARBA00004651"/>
    </source>
</evidence>
<evidence type="ECO:0000313" key="7">
    <source>
        <dbReference type="EMBL" id="MFD0785201.1"/>
    </source>
</evidence>
<dbReference type="PANTHER" id="PTHR23513">
    <property type="entry name" value="INTEGRAL MEMBRANE EFFLUX PROTEIN-RELATED"/>
    <property type="match status" value="1"/>
</dbReference>
<dbReference type="PANTHER" id="PTHR23513:SF6">
    <property type="entry name" value="MAJOR FACILITATOR SUPERFAMILY ASSOCIATED DOMAIN-CONTAINING PROTEIN"/>
    <property type="match status" value="1"/>
</dbReference>
<comment type="subcellular location">
    <subcellularLocation>
        <location evidence="1">Cell membrane</location>
        <topology evidence="1">Multi-pass membrane protein</topology>
    </subcellularLocation>
</comment>
<gene>
    <name evidence="7" type="ORF">ACFQZ8_14945</name>
</gene>
<feature type="transmembrane region" description="Helical" evidence="6">
    <location>
        <begin position="58"/>
        <end position="79"/>
    </location>
</feature>
<accession>A0ABW3A2S3</accession>
<dbReference type="Pfam" id="PF07690">
    <property type="entry name" value="MFS_1"/>
    <property type="match status" value="1"/>
</dbReference>
<feature type="transmembrane region" description="Helical" evidence="6">
    <location>
        <begin position="186"/>
        <end position="203"/>
    </location>
</feature>
<keyword evidence="2" id="KW-1003">Cell membrane</keyword>
<organism evidence="7 8">
    <name type="scientific">Micromonospora azadirachtae</name>
    <dbReference type="NCBI Taxonomy" id="1970735"/>
    <lineage>
        <taxon>Bacteria</taxon>
        <taxon>Bacillati</taxon>
        <taxon>Actinomycetota</taxon>
        <taxon>Actinomycetes</taxon>
        <taxon>Micromonosporales</taxon>
        <taxon>Micromonosporaceae</taxon>
        <taxon>Micromonospora</taxon>
    </lineage>
</organism>
<feature type="transmembrane region" description="Helical" evidence="6">
    <location>
        <begin position="365"/>
        <end position="387"/>
    </location>
</feature>
<evidence type="ECO:0000256" key="6">
    <source>
        <dbReference type="SAM" id="Phobius"/>
    </source>
</evidence>
<reference evidence="8" key="1">
    <citation type="journal article" date="2019" name="Int. J. Syst. Evol. Microbiol.">
        <title>The Global Catalogue of Microorganisms (GCM) 10K type strain sequencing project: providing services to taxonomists for standard genome sequencing and annotation.</title>
        <authorList>
            <consortium name="The Broad Institute Genomics Platform"/>
            <consortium name="The Broad Institute Genome Sequencing Center for Infectious Disease"/>
            <person name="Wu L."/>
            <person name="Ma J."/>
        </authorList>
    </citation>
    <scope>NUCLEOTIDE SEQUENCE [LARGE SCALE GENOMIC DNA]</scope>
    <source>
        <strain evidence="8">JCM 32148</strain>
    </source>
</reference>
<dbReference type="SUPFAM" id="SSF103473">
    <property type="entry name" value="MFS general substrate transporter"/>
    <property type="match status" value="1"/>
</dbReference>
<feature type="transmembrane region" description="Helical" evidence="6">
    <location>
        <begin position="325"/>
        <end position="344"/>
    </location>
</feature>
<evidence type="ECO:0000256" key="3">
    <source>
        <dbReference type="ARBA" id="ARBA00022692"/>
    </source>
</evidence>
<evidence type="ECO:0000256" key="4">
    <source>
        <dbReference type="ARBA" id="ARBA00022989"/>
    </source>
</evidence>
<dbReference type="EMBL" id="JBHTHM010000721">
    <property type="protein sequence ID" value="MFD0785201.1"/>
    <property type="molecule type" value="Genomic_DNA"/>
</dbReference>
<protein>
    <submittedName>
        <fullName evidence="7">MFS transporter</fullName>
    </submittedName>
</protein>
<keyword evidence="4 6" id="KW-1133">Transmembrane helix</keyword>
<evidence type="ECO:0000256" key="5">
    <source>
        <dbReference type="ARBA" id="ARBA00023136"/>
    </source>
</evidence>
<dbReference type="InterPro" id="IPR011701">
    <property type="entry name" value="MFS"/>
</dbReference>
<keyword evidence="5 6" id="KW-0472">Membrane</keyword>
<comment type="caution">
    <text evidence="7">The sequence shown here is derived from an EMBL/GenBank/DDBJ whole genome shotgun (WGS) entry which is preliminary data.</text>
</comment>
<dbReference type="InterPro" id="IPR036259">
    <property type="entry name" value="MFS_trans_sf"/>
</dbReference>
<dbReference type="Proteomes" id="UP001597053">
    <property type="component" value="Unassembled WGS sequence"/>
</dbReference>
<proteinExistence type="predicted"/>
<feature type="transmembrane region" description="Helical" evidence="6">
    <location>
        <begin position="267"/>
        <end position="289"/>
    </location>
</feature>
<evidence type="ECO:0000256" key="2">
    <source>
        <dbReference type="ARBA" id="ARBA00022475"/>
    </source>
</evidence>
<feature type="transmembrane region" description="Helical" evidence="6">
    <location>
        <begin position="393"/>
        <end position="413"/>
    </location>
</feature>
<keyword evidence="8" id="KW-1185">Reference proteome</keyword>
<feature type="transmembrane region" description="Helical" evidence="6">
    <location>
        <begin position="118"/>
        <end position="138"/>
    </location>
</feature>
<dbReference type="Gene3D" id="1.20.1250.20">
    <property type="entry name" value="MFS general substrate transporter like domains"/>
    <property type="match status" value="1"/>
</dbReference>
<feature type="transmembrane region" description="Helical" evidence="6">
    <location>
        <begin position="301"/>
        <end position="319"/>
    </location>
</feature>
<dbReference type="CDD" id="cd06173">
    <property type="entry name" value="MFS_MefA_like"/>
    <property type="match status" value="1"/>
</dbReference>
<name>A0ABW3A2S3_9ACTN</name>
<sequence length="426" mass="45197">MSQHVADRPAPRTVRPPSLLRSRNFLLLWSGQTVSELGTRIAGVAVPLLAADTLHASVFQVSLLTFLAWLPYLLVSLPAGILADRVDQRRLMILCDLGRGALMLSLPGVALFGQLTLGYLYAVVGLSGVLTVLFTVAYKSLLPGLIPAAQLVDANAKLIMSQDAAELVGPTTSGVLIGLVGAARTFLSNGLAFLVSAVTLLLIRPTPRPTEQRERLPLRVEMTDGLRFIRGQPILLRILACTTTSNFFVMAAGSIEVTFMLRELHATSVQVGLVFSVSAIGGLVVGALAGRLSAWIGSARVIWVAMAAPGPFYLLMPLARPGWGVLLYGVGLAAFSANAVLYNVASTTYRQRITPAAILGRVNAAFLWICFGVIPLGALVGGGLGTALGLRTALWICVLGTWSACLFVVFSPLRTLRDMPEPTVSS</sequence>
<keyword evidence="3 6" id="KW-0812">Transmembrane</keyword>